<name>A0A8S5Q6U9_9CAUD</name>
<proteinExistence type="predicted"/>
<dbReference type="InterPro" id="IPR041242">
    <property type="entry name" value="HNHc_6"/>
</dbReference>
<sequence length="217" mass="25487">MITTAKIVKYNPKYILLAPADDLFREITKKGIETVEIRLTDGRTISPEQRRKIFAIIRDIAIWSGEDSEYLRMILTTNFVIKNGMDELFSLKDVDMTTAKEFINFLVEFCFLWSVPTKDTMLNYTDDIGRYLYACLEHRKCAICNKTAEVHHVDRIGMGRDREQIIHIGLNAIALCREHHDMAHRNEKKLFDYYHIYGIKLDEYLCKKLKLRTERSG</sequence>
<reference evidence="1" key="1">
    <citation type="journal article" date="2021" name="Proc. Natl. Acad. Sci. U.S.A.">
        <title>A Catalog of Tens of Thousands of Viruses from Human Metagenomes Reveals Hidden Associations with Chronic Diseases.</title>
        <authorList>
            <person name="Tisza M.J."/>
            <person name="Buck C.B."/>
        </authorList>
    </citation>
    <scope>NUCLEOTIDE SEQUENCE</scope>
    <source>
        <strain evidence="1">Ct0uL16</strain>
    </source>
</reference>
<dbReference type="EMBL" id="BK015578">
    <property type="protein sequence ID" value="DAE14244.1"/>
    <property type="molecule type" value="Genomic_DNA"/>
</dbReference>
<evidence type="ECO:0000313" key="1">
    <source>
        <dbReference type="EMBL" id="DAE14244.1"/>
    </source>
</evidence>
<dbReference type="Pfam" id="PF16784">
    <property type="entry name" value="HNHc_6"/>
    <property type="match status" value="1"/>
</dbReference>
<organism evidence="1">
    <name type="scientific">Siphoviridae sp. ct0uL16</name>
    <dbReference type="NCBI Taxonomy" id="2825299"/>
    <lineage>
        <taxon>Viruses</taxon>
        <taxon>Duplodnaviria</taxon>
        <taxon>Heunggongvirae</taxon>
        <taxon>Uroviricota</taxon>
        <taxon>Caudoviricetes</taxon>
    </lineage>
</organism>
<protein>
    <submittedName>
        <fullName evidence="1">Putative HNHc nuclease</fullName>
    </submittedName>
</protein>
<accession>A0A8S5Q6U9</accession>